<feature type="compositionally biased region" description="Basic and acidic residues" evidence="3">
    <location>
        <begin position="173"/>
        <end position="184"/>
    </location>
</feature>
<evidence type="ECO:0000313" key="6">
    <source>
        <dbReference type="Proteomes" id="UP000286415"/>
    </source>
</evidence>
<organism evidence="5 6">
    <name type="scientific">Clonorchis sinensis</name>
    <name type="common">Chinese liver fluke</name>
    <dbReference type="NCBI Taxonomy" id="79923"/>
    <lineage>
        <taxon>Eukaryota</taxon>
        <taxon>Metazoa</taxon>
        <taxon>Spiralia</taxon>
        <taxon>Lophotrochozoa</taxon>
        <taxon>Platyhelminthes</taxon>
        <taxon>Trematoda</taxon>
        <taxon>Digenea</taxon>
        <taxon>Opisthorchiida</taxon>
        <taxon>Opisthorchiata</taxon>
        <taxon>Opisthorchiidae</taxon>
        <taxon>Clonorchis</taxon>
    </lineage>
</organism>
<comment type="subcellular location">
    <subcellularLocation>
        <location evidence="1">Nucleus</location>
    </subcellularLocation>
</comment>
<evidence type="ECO:0000259" key="4">
    <source>
        <dbReference type="PROSITE" id="PS50013"/>
    </source>
</evidence>
<dbReference type="AlphaFoldDB" id="A0A8T1MFH0"/>
<dbReference type="InterPro" id="IPR016197">
    <property type="entry name" value="Chromo-like_dom_sf"/>
</dbReference>
<feature type="compositionally biased region" description="Polar residues" evidence="3">
    <location>
        <begin position="479"/>
        <end position="490"/>
    </location>
</feature>
<feature type="region of interest" description="Disordered" evidence="3">
    <location>
        <begin position="173"/>
        <end position="245"/>
    </location>
</feature>
<dbReference type="EMBL" id="NIRI02000042">
    <property type="protein sequence ID" value="KAG5447451.1"/>
    <property type="molecule type" value="Genomic_DNA"/>
</dbReference>
<proteinExistence type="predicted"/>
<dbReference type="InterPro" id="IPR023779">
    <property type="entry name" value="Chromodomain_CS"/>
</dbReference>
<dbReference type="Gene3D" id="1.25.40.20">
    <property type="entry name" value="Ankyrin repeat-containing domain"/>
    <property type="match status" value="1"/>
</dbReference>
<dbReference type="CDD" id="cd00024">
    <property type="entry name" value="CD_CSD"/>
    <property type="match status" value="1"/>
</dbReference>
<gene>
    <name evidence="5" type="ORF">CSKR_107492</name>
</gene>
<dbReference type="PANTHER" id="PTHR22812">
    <property type="entry name" value="CHROMOBOX PROTEIN"/>
    <property type="match status" value="1"/>
</dbReference>
<dbReference type="InterPro" id="IPR051219">
    <property type="entry name" value="Heterochromatin_chromo-domain"/>
</dbReference>
<dbReference type="PROSITE" id="PS50013">
    <property type="entry name" value="CHROMO_2"/>
    <property type="match status" value="1"/>
</dbReference>
<dbReference type="OrthoDB" id="1918685at2759"/>
<dbReference type="InterPro" id="IPR000953">
    <property type="entry name" value="Chromo/chromo_shadow_dom"/>
</dbReference>
<feature type="region of interest" description="Disordered" evidence="3">
    <location>
        <begin position="277"/>
        <end position="373"/>
    </location>
</feature>
<dbReference type="GO" id="GO:0005634">
    <property type="term" value="C:nucleus"/>
    <property type="evidence" value="ECO:0007669"/>
    <property type="project" value="UniProtKB-SubCell"/>
</dbReference>
<comment type="caution">
    <text evidence="5">The sequence shown here is derived from an EMBL/GenBank/DDBJ whole genome shotgun (WGS) entry which is preliminary data.</text>
</comment>
<feature type="domain" description="Chromo" evidence="4">
    <location>
        <begin position="119"/>
        <end position="178"/>
    </location>
</feature>
<sequence length="1063" mass="116419">MLSFPAKATGQSEYVHAVCHPPLRLSFRDGDGYCSWLCLCMQMASAGENSMRKQMSITRRRHRRRITVKNNSIINNNSFRFSSIINNKHAHQTRLNNFSKDVISDNTTTADNSDSDAVYLVEDIIGEKIVKGQKFYKVRWQGFPPDADSWEPEKNLSNVLDAIRSFHQREHCMDVKPPSSRKDCLSSVTDSPASVPTPPSTPNSLRGTGDGERLRGASEERQTGQQVLKRKHNTKSRTSGRYEYVPKHQLVASKTKYFDDIRDGKIDLSSNDLYSRVKTRRRATEPSTTATSSGDSITSTNNSGTEEAGQTGAQPTLPLLPYTLKREPTSPSSDCFNAGESLSGFQSTVDSTESERMKPNFSDPADDLPESVPDSMAQCYSVPEFESCPEDPAPQSKITRGVQCDEPSFPSGRPLVTSCTSCVQAQPNLCDVAVSPLFSARCSPVVLEPSGCCTTSFKCDEVNLPSDTVDSIRVPVDNPDNSSGEMNMDTSHVPETPEDRGPGPTVSCLRDLVQAYFGLINHFQRPQHHLSPNQAHQRTPQSDRFSRYDVTSLEELPALQSYSPLARIRTQEDLLEALDNQRWGLIATLPMHMPEGDLQCKEPAVTLEGILSPGTLINTDGDSSDRPLVNQEVIVASIAKSTGRSLVLERLLSLGLDPDMLVTVDQSAPAWSLLTLAVRLRRIHVAQALLDAGAKPDVIEPMGPRQRTALGMALAMGDVDLATMLILAGSNFYQVENGTTALSFIMKMLNTRASSTSQSTKLSVATAELQDKLRSPDNLLPSVPTPEPPPNVELPVLPKTLLLSATLGSPTPVSTSHACSSQTTYTNPLDASNVFPSVDSLRRLHDLVAAHHARLSVSVTKLVRNWLVRAGLTQVALVSPCQWINIRAGSVTISFTWPMSTHTIKPNVSKSWHQSVAPILLLVHGRVVPPACYETWMDDDGPCLVERVCLDQVTVQKPLGRTLFATTLFPLHWNANVGREHHVTIHFRQPSRSSPSSISRPTCVAVMIIAVTQGTHEPTGAANGGTRGARALTFSSVAHHNQNRSPYSNRSSINSPQFTASRR</sequence>
<evidence type="ECO:0000256" key="2">
    <source>
        <dbReference type="ARBA" id="ARBA00023242"/>
    </source>
</evidence>
<accession>A0A8T1MFH0</accession>
<dbReference type="InterPro" id="IPR002110">
    <property type="entry name" value="Ankyrin_rpt"/>
</dbReference>
<dbReference type="Gene3D" id="2.40.50.40">
    <property type="match status" value="1"/>
</dbReference>
<dbReference type="PROSITE" id="PS00598">
    <property type="entry name" value="CHROMO_1"/>
    <property type="match status" value="1"/>
</dbReference>
<dbReference type="InterPro" id="IPR036770">
    <property type="entry name" value="Ankyrin_rpt-contain_sf"/>
</dbReference>
<dbReference type="Pfam" id="PF00385">
    <property type="entry name" value="Chromo"/>
    <property type="match status" value="1"/>
</dbReference>
<dbReference type="SMART" id="SM00298">
    <property type="entry name" value="CHROMO"/>
    <property type="match status" value="1"/>
</dbReference>
<dbReference type="SUPFAM" id="SSF48403">
    <property type="entry name" value="Ankyrin repeat"/>
    <property type="match status" value="1"/>
</dbReference>
<dbReference type="SMART" id="SM00248">
    <property type="entry name" value="ANK"/>
    <property type="match status" value="2"/>
</dbReference>
<dbReference type="InterPro" id="IPR023780">
    <property type="entry name" value="Chromo_domain"/>
</dbReference>
<evidence type="ECO:0000256" key="3">
    <source>
        <dbReference type="SAM" id="MobiDB-lite"/>
    </source>
</evidence>
<reference evidence="5 6" key="1">
    <citation type="journal article" date="2018" name="Biotechnol. Adv.">
        <title>Improved genomic resources and new bioinformatic workflow for the carcinogenic parasite Clonorchis sinensis: Biotechnological implications.</title>
        <authorList>
            <person name="Wang D."/>
            <person name="Korhonen P.K."/>
            <person name="Gasser R.B."/>
            <person name="Young N.D."/>
        </authorList>
    </citation>
    <scope>NUCLEOTIDE SEQUENCE [LARGE SCALE GENOMIC DNA]</scope>
    <source>
        <strain evidence="5">Cs-k2</strain>
    </source>
</reference>
<name>A0A8T1MFH0_CLOSI</name>
<evidence type="ECO:0000256" key="1">
    <source>
        <dbReference type="ARBA" id="ARBA00004123"/>
    </source>
</evidence>
<protein>
    <recommendedName>
        <fullName evidence="4">Chromo domain-containing protein</fullName>
    </recommendedName>
</protein>
<reference evidence="5 6" key="2">
    <citation type="journal article" date="2021" name="Genomics">
        <title>High-quality reference genome for Clonorchis sinensis.</title>
        <authorList>
            <person name="Young N.D."/>
            <person name="Stroehlein A.J."/>
            <person name="Kinkar L."/>
            <person name="Wang T."/>
            <person name="Sohn W.M."/>
            <person name="Chang B.C.H."/>
            <person name="Kaur P."/>
            <person name="Weisz D."/>
            <person name="Dudchenko O."/>
            <person name="Aiden E.L."/>
            <person name="Korhonen P.K."/>
            <person name="Gasser R.B."/>
        </authorList>
    </citation>
    <scope>NUCLEOTIDE SEQUENCE [LARGE SCALE GENOMIC DNA]</scope>
    <source>
        <strain evidence="5">Cs-k2</strain>
    </source>
</reference>
<keyword evidence="2" id="KW-0539">Nucleus</keyword>
<feature type="compositionally biased region" description="Basic and acidic residues" evidence="3">
    <location>
        <begin position="209"/>
        <end position="222"/>
    </location>
</feature>
<keyword evidence="6" id="KW-1185">Reference proteome</keyword>
<feature type="compositionally biased region" description="Polar residues" evidence="3">
    <location>
        <begin position="285"/>
        <end position="305"/>
    </location>
</feature>
<dbReference type="SUPFAM" id="SSF54160">
    <property type="entry name" value="Chromo domain-like"/>
    <property type="match status" value="1"/>
</dbReference>
<evidence type="ECO:0000313" key="5">
    <source>
        <dbReference type="EMBL" id="KAG5447451.1"/>
    </source>
</evidence>
<feature type="region of interest" description="Disordered" evidence="3">
    <location>
        <begin position="1039"/>
        <end position="1063"/>
    </location>
</feature>
<dbReference type="Proteomes" id="UP000286415">
    <property type="component" value="Unassembled WGS sequence"/>
</dbReference>
<feature type="region of interest" description="Disordered" evidence="3">
    <location>
        <begin position="470"/>
        <end position="504"/>
    </location>
</feature>